<dbReference type="GO" id="GO:0005829">
    <property type="term" value="C:cytosol"/>
    <property type="evidence" value="ECO:0007669"/>
    <property type="project" value="TreeGrafter"/>
</dbReference>
<evidence type="ECO:0000256" key="4">
    <source>
        <dbReference type="ARBA" id="ARBA00023163"/>
    </source>
</evidence>
<evidence type="ECO:0000259" key="5">
    <source>
        <dbReference type="PROSITE" id="PS50931"/>
    </source>
</evidence>
<dbReference type="Proteomes" id="UP000191200">
    <property type="component" value="Chromosome"/>
</dbReference>
<evidence type="ECO:0000256" key="3">
    <source>
        <dbReference type="ARBA" id="ARBA00023125"/>
    </source>
</evidence>
<dbReference type="EMBL" id="CP017267">
    <property type="protein sequence ID" value="APB32104.1"/>
    <property type="molecule type" value="Genomic_DNA"/>
</dbReference>
<proteinExistence type="inferred from homology"/>
<evidence type="ECO:0000313" key="6">
    <source>
        <dbReference type="EMBL" id="APB32104.1"/>
    </source>
</evidence>
<dbReference type="InterPro" id="IPR036390">
    <property type="entry name" value="WH_DNA-bd_sf"/>
</dbReference>
<keyword evidence="2" id="KW-0805">Transcription regulation</keyword>
<dbReference type="InterPro" id="IPR005119">
    <property type="entry name" value="LysR_subst-bd"/>
</dbReference>
<feature type="domain" description="HTH lysR-type" evidence="5">
    <location>
        <begin position="1"/>
        <end position="58"/>
    </location>
</feature>
<comment type="similarity">
    <text evidence="1">Belongs to the LysR transcriptional regulatory family.</text>
</comment>
<name>A0A1J0A833_9ENTE</name>
<dbReference type="Pfam" id="PF03466">
    <property type="entry name" value="LysR_substrate"/>
    <property type="match status" value="1"/>
</dbReference>
<dbReference type="PANTHER" id="PTHR30419">
    <property type="entry name" value="HTH-TYPE TRANSCRIPTIONAL REGULATOR YBHD"/>
    <property type="match status" value="1"/>
</dbReference>
<evidence type="ECO:0000256" key="2">
    <source>
        <dbReference type="ARBA" id="ARBA00023015"/>
    </source>
</evidence>
<keyword evidence="7" id="KW-1185">Reference proteome</keyword>
<dbReference type="SUPFAM" id="SSF46785">
    <property type="entry name" value="Winged helix' DNA-binding domain"/>
    <property type="match status" value="1"/>
</dbReference>
<dbReference type="GO" id="GO:0003677">
    <property type="term" value="F:DNA binding"/>
    <property type="evidence" value="ECO:0007669"/>
    <property type="project" value="UniProtKB-KW"/>
</dbReference>
<dbReference type="AlphaFoldDB" id="A0A1J0A833"/>
<dbReference type="OrthoDB" id="9803735at2"/>
<evidence type="ECO:0000256" key="1">
    <source>
        <dbReference type="ARBA" id="ARBA00009437"/>
    </source>
</evidence>
<organism evidence="6 7">
    <name type="scientific">Vagococcus teuberi</name>
    <dbReference type="NCBI Taxonomy" id="519472"/>
    <lineage>
        <taxon>Bacteria</taxon>
        <taxon>Bacillati</taxon>
        <taxon>Bacillota</taxon>
        <taxon>Bacilli</taxon>
        <taxon>Lactobacillales</taxon>
        <taxon>Enterococcaceae</taxon>
        <taxon>Vagococcus</taxon>
    </lineage>
</organism>
<protein>
    <submittedName>
        <fullName evidence="6">LysR family transcriptional regulator</fullName>
    </submittedName>
</protein>
<dbReference type="RefSeq" id="WP_071457712.1">
    <property type="nucleotide sequence ID" value="NZ_CP017267.1"/>
</dbReference>
<keyword evidence="4" id="KW-0804">Transcription</keyword>
<evidence type="ECO:0000313" key="7">
    <source>
        <dbReference type="Proteomes" id="UP000191200"/>
    </source>
</evidence>
<dbReference type="Pfam" id="PF00126">
    <property type="entry name" value="HTH_1"/>
    <property type="match status" value="1"/>
</dbReference>
<dbReference type="STRING" id="519472.BHY08_09960"/>
<dbReference type="Gene3D" id="1.10.10.10">
    <property type="entry name" value="Winged helix-like DNA-binding domain superfamily/Winged helix DNA-binding domain"/>
    <property type="match status" value="1"/>
</dbReference>
<dbReference type="InterPro" id="IPR000847">
    <property type="entry name" value="LysR_HTH_N"/>
</dbReference>
<dbReference type="InterPro" id="IPR050950">
    <property type="entry name" value="HTH-type_LysR_regulators"/>
</dbReference>
<dbReference type="Gene3D" id="3.40.190.290">
    <property type="match status" value="1"/>
</dbReference>
<reference evidence="6 7" key="1">
    <citation type="submission" date="2016-09" db="EMBL/GenBank/DDBJ databases">
        <title>Vagococcus teuberi sp. nov., isolated from the Malian artisanal sour milk fene.</title>
        <authorList>
            <person name="Wullschleger S."/>
            <person name="Seifert C."/>
            <person name="Baumgartner S."/>
            <person name="Lacroix C."/>
            <person name="Bonfoh B."/>
            <person name="Stevens M.J."/>
            <person name="Meile L."/>
        </authorList>
    </citation>
    <scope>NUCLEOTIDE SEQUENCE [LARGE SCALE GENOMIC DNA]</scope>
    <source>
        <strain evidence="6 7">DSM 21459</strain>
    </source>
</reference>
<sequence>MNLKDLTYFHHLAQTLNFTATADYFYISQPSISMAIKRLEIELDTILIDRKRIHKKLSLTETGNILYRYSHQILKSVEQAEEEIHDFKHQIVYFGFLPTIGGYFMSRLLPHLNTFSSSIKFIEEESSDVMLSLVKSGKVPIAIIGSDEPVFNDDSLIQVPLKQEDMALWVSKSHPLATKKKTSPTTCKEDVFISLEKGYMHHRIFDDWVLDHHLKNIQTIYTKEIQTALSIASSTNMIAFLSDILVRDHPGLVKVEIEQPPQIYISLIVNKHIHQSNTFQTTFNQKIIDLAQEFSQPFNVE</sequence>
<keyword evidence="3" id="KW-0238">DNA-binding</keyword>
<dbReference type="CDD" id="cd05466">
    <property type="entry name" value="PBP2_LTTR_substrate"/>
    <property type="match status" value="1"/>
</dbReference>
<accession>A0A1J0A833</accession>
<dbReference type="FunFam" id="1.10.10.10:FF:000001">
    <property type="entry name" value="LysR family transcriptional regulator"/>
    <property type="match status" value="1"/>
</dbReference>
<dbReference type="PROSITE" id="PS50931">
    <property type="entry name" value="HTH_LYSR"/>
    <property type="match status" value="1"/>
</dbReference>
<dbReference type="KEGG" id="vte:BHY08_09960"/>
<dbReference type="GO" id="GO:0003700">
    <property type="term" value="F:DNA-binding transcription factor activity"/>
    <property type="evidence" value="ECO:0007669"/>
    <property type="project" value="InterPro"/>
</dbReference>
<dbReference type="SUPFAM" id="SSF53850">
    <property type="entry name" value="Periplasmic binding protein-like II"/>
    <property type="match status" value="1"/>
</dbReference>
<dbReference type="InterPro" id="IPR036388">
    <property type="entry name" value="WH-like_DNA-bd_sf"/>
</dbReference>
<gene>
    <name evidence="6" type="ORF">BHY08_09960</name>
</gene>